<proteinExistence type="predicted"/>
<feature type="region of interest" description="Disordered" evidence="1">
    <location>
        <begin position="1"/>
        <end position="21"/>
    </location>
</feature>
<reference evidence="2" key="1">
    <citation type="journal article" date="2014" name="Front. Microbiol.">
        <title>High frequency of phylogenetically diverse reductive dehalogenase-homologous genes in deep subseafloor sedimentary metagenomes.</title>
        <authorList>
            <person name="Kawai M."/>
            <person name="Futagami T."/>
            <person name="Toyoda A."/>
            <person name="Takaki Y."/>
            <person name="Nishi S."/>
            <person name="Hori S."/>
            <person name="Arai W."/>
            <person name="Tsubouchi T."/>
            <person name="Morono Y."/>
            <person name="Uchiyama I."/>
            <person name="Ito T."/>
            <person name="Fujiyama A."/>
            <person name="Inagaki F."/>
            <person name="Takami H."/>
        </authorList>
    </citation>
    <scope>NUCLEOTIDE SEQUENCE</scope>
    <source>
        <strain evidence="2">Expedition CK06-06</strain>
    </source>
</reference>
<feature type="compositionally biased region" description="Polar residues" evidence="1">
    <location>
        <begin position="1"/>
        <end position="15"/>
    </location>
</feature>
<organism evidence="2">
    <name type="scientific">marine sediment metagenome</name>
    <dbReference type="NCBI Taxonomy" id="412755"/>
    <lineage>
        <taxon>unclassified sequences</taxon>
        <taxon>metagenomes</taxon>
        <taxon>ecological metagenomes</taxon>
    </lineage>
</organism>
<accession>X1QRK0</accession>
<protein>
    <submittedName>
        <fullName evidence="2">Uncharacterized protein</fullName>
    </submittedName>
</protein>
<name>X1QRK0_9ZZZZ</name>
<evidence type="ECO:0000313" key="2">
    <source>
        <dbReference type="EMBL" id="GAI71187.1"/>
    </source>
</evidence>
<gene>
    <name evidence="2" type="ORF">S06H3_66786</name>
</gene>
<feature type="non-terminal residue" evidence="2">
    <location>
        <position position="1"/>
    </location>
</feature>
<sequence length="35" mass="3740">IKAGASTQRWSTSGPGNIDRNFQAVRPQVELKLGG</sequence>
<dbReference type="EMBL" id="BARV01045744">
    <property type="protein sequence ID" value="GAI71187.1"/>
    <property type="molecule type" value="Genomic_DNA"/>
</dbReference>
<comment type="caution">
    <text evidence="2">The sequence shown here is derived from an EMBL/GenBank/DDBJ whole genome shotgun (WGS) entry which is preliminary data.</text>
</comment>
<dbReference type="AlphaFoldDB" id="X1QRK0"/>
<evidence type="ECO:0000256" key="1">
    <source>
        <dbReference type="SAM" id="MobiDB-lite"/>
    </source>
</evidence>